<dbReference type="CDD" id="cd17319">
    <property type="entry name" value="MFS_ExuT_GudP_like"/>
    <property type="match status" value="1"/>
</dbReference>
<feature type="transmembrane region" description="Helical" evidence="6">
    <location>
        <begin position="426"/>
        <end position="448"/>
    </location>
</feature>
<keyword evidence="4 6" id="KW-1133">Transmembrane helix</keyword>
<evidence type="ECO:0000313" key="11">
    <source>
        <dbReference type="Proteomes" id="UP000236729"/>
    </source>
</evidence>
<accession>A0A1H5T3I2</accession>
<dbReference type="NCBIfam" id="TIGR00893">
    <property type="entry name" value="2A0114"/>
    <property type="match status" value="1"/>
</dbReference>
<feature type="transmembrane region" description="Helical" evidence="6">
    <location>
        <begin position="272"/>
        <end position="290"/>
    </location>
</feature>
<dbReference type="SUPFAM" id="SSF103473">
    <property type="entry name" value="MFS general substrate transporter"/>
    <property type="match status" value="1"/>
</dbReference>
<feature type="transmembrane region" description="Helical" evidence="6">
    <location>
        <begin position="61"/>
        <end position="82"/>
    </location>
</feature>
<feature type="transmembrane region" description="Helical" evidence="6">
    <location>
        <begin position="302"/>
        <end position="326"/>
    </location>
</feature>
<dbReference type="Proteomes" id="UP000236729">
    <property type="component" value="Unassembled WGS sequence"/>
</dbReference>
<evidence type="ECO:0000259" key="7">
    <source>
        <dbReference type="PROSITE" id="PS50850"/>
    </source>
</evidence>
<dbReference type="PIRSF" id="PIRSF002808">
    <property type="entry name" value="Hexose_phosphate_transp"/>
    <property type="match status" value="1"/>
</dbReference>
<dbReference type="Pfam" id="PF07690">
    <property type="entry name" value="MFS_1"/>
    <property type="match status" value="1"/>
</dbReference>
<dbReference type="EMBL" id="FOME01000001">
    <property type="protein sequence ID" value="SFC50807.1"/>
    <property type="molecule type" value="Genomic_DNA"/>
</dbReference>
<evidence type="ECO:0000256" key="5">
    <source>
        <dbReference type="ARBA" id="ARBA00023136"/>
    </source>
</evidence>
<evidence type="ECO:0000313" key="8">
    <source>
        <dbReference type="EMBL" id="SEF57314.1"/>
    </source>
</evidence>
<dbReference type="GO" id="GO:0005886">
    <property type="term" value="C:plasma membrane"/>
    <property type="evidence" value="ECO:0007669"/>
    <property type="project" value="UniProtKB-SubCell"/>
</dbReference>
<dbReference type="InterPro" id="IPR011701">
    <property type="entry name" value="MFS"/>
</dbReference>
<evidence type="ECO:0000256" key="4">
    <source>
        <dbReference type="ARBA" id="ARBA00022989"/>
    </source>
</evidence>
<feature type="transmembrane region" description="Helical" evidence="6">
    <location>
        <begin position="94"/>
        <end position="115"/>
    </location>
</feature>
<dbReference type="SMR" id="A0A1H5T3I2"/>
<proteinExistence type="predicted"/>
<dbReference type="PANTHER" id="PTHR11662">
    <property type="entry name" value="SOLUTE CARRIER FAMILY 17"/>
    <property type="match status" value="1"/>
</dbReference>
<keyword evidence="2" id="KW-1003">Cell membrane</keyword>
<feature type="transmembrane region" description="Helical" evidence="6">
    <location>
        <begin position="188"/>
        <end position="209"/>
    </location>
</feature>
<evidence type="ECO:0000313" key="9">
    <source>
        <dbReference type="EMBL" id="SFC50807.1"/>
    </source>
</evidence>
<organism evidence="8 11">
    <name type="scientific">Saccharopolyspora kobensis</name>
    <dbReference type="NCBI Taxonomy" id="146035"/>
    <lineage>
        <taxon>Bacteria</taxon>
        <taxon>Bacillati</taxon>
        <taxon>Actinomycetota</taxon>
        <taxon>Actinomycetes</taxon>
        <taxon>Pseudonocardiales</taxon>
        <taxon>Pseudonocardiaceae</taxon>
        <taxon>Saccharopolyspora</taxon>
    </lineage>
</organism>
<sequence length="457" mass="48763">MSDTATASTVGRAGAPTSRRRIPTRYLVLSLIFIITALNYADRSSLSITGTSLQADLGFDSVQLGYIFSAFSWAYVVGQLPGGILLDRFGARRVYALSLALWTAVTAAISLVGLITTPVLVSVAIIFALRLLLGVFESPAFPANARVATAWFPTAERGRATAVFNSAQYFATALFAPLMGWITHEFGWRWVFVLLGVLGLALAVIWLRWMDSPRNHPRVTAEELEAISAGGGLVDLDAPKTAEAHQRTRLDRRTIAQIFSARPLWGLYLSQYAVNALTYFFITWFPVYLVEGRGLSLLEVGFVAALPALCGFAGGLAGGFASDALLRRGHSLTFARKLPSVIGMTLATSIALCSTTDSSALIVAIMTLAFFGKGIGSLGWAITTDLAPPQATSFVGSTMNAFGNIAGIVTPIVIGYTVQATGSFDVALWFVAAHGALALVGLAVMGTIKRIRLDEPR</sequence>
<comment type="subcellular location">
    <subcellularLocation>
        <location evidence="1">Cell membrane</location>
        <topology evidence="1">Multi-pass membrane protein</topology>
    </subcellularLocation>
</comment>
<dbReference type="InterPro" id="IPR050382">
    <property type="entry name" value="MFS_Na/Anion_cotransporter"/>
</dbReference>
<keyword evidence="10" id="KW-1185">Reference proteome</keyword>
<dbReference type="GO" id="GO:0022857">
    <property type="term" value="F:transmembrane transporter activity"/>
    <property type="evidence" value="ECO:0007669"/>
    <property type="project" value="InterPro"/>
</dbReference>
<keyword evidence="5 6" id="KW-0472">Membrane</keyword>
<dbReference type="EMBL" id="FNVB01000002">
    <property type="protein sequence ID" value="SEF57314.1"/>
    <property type="molecule type" value="Genomic_DNA"/>
</dbReference>
<feature type="domain" description="Major facilitator superfamily (MFS) profile" evidence="7">
    <location>
        <begin position="28"/>
        <end position="450"/>
    </location>
</feature>
<feature type="transmembrane region" description="Helical" evidence="6">
    <location>
        <begin position="22"/>
        <end position="41"/>
    </location>
</feature>
<reference evidence="10 11" key="2">
    <citation type="submission" date="2016-10" db="EMBL/GenBank/DDBJ databases">
        <authorList>
            <person name="Varghese N."/>
            <person name="Submissions S."/>
        </authorList>
    </citation>
    <scope>NUCLEOTIDE SEQUENCE [LARGE SCALE GENOMIC DNA]</scope>
    <source>
        <strain evidence="11">ATCC 20501</strain>
        <strain evidence="9 10">CGMCC 4.3529</strain>
    </source>
</reference>
<dbReference type="AlphaFoldDB" id="A0A1H5T3I2"/>
<evidence type="ECO:0000256" key="6">
    <source>
        <dbReference type="SAM" id="Phobius"/>
    </source>
</evidence>
<keyword evidence="3 6" id="KW-0812">Transmembrane</keyword>
<name>A0A1H5T3I2_9PSEU</name>
<dbReference type="InterPro" id="IPR020846">
    <property type="entry name" value="MFS_dom"/>
</dbReference>
<feature type="transmembrane region" description="Helical" evidence="6">
    <location>
        <begin position="394"/>
        <end position="414"/>
    </location>
</feature>
<dbReference type="PANTHER" id="PTHR11662:SF399">
    <property type="entry name" value="FI19708P1-RELATED"/>
    <property type="match status" value="1"/>
</dbReference>
<dbReference type="Gene3D" id="1.20.1250.20">
    <property type="entry name" value="MFS general substrate transporter like domains"/>
    <property type="match status" value="2"/>
</dbReference>
<dbReference type="InterPro" id="IPR036259">
    <property type="entry name" value="MFS_trans_sf"/>
</dbReference>
<protein>
    <submittedName>
        <fullName evidence="8">MFS transporter, ACS family, glucarate transporter</fullName>
    </submittedName>
</protein>
<evidence type="ECO:0000256" key="1">
    <source>
        <dbReference type="ARBA" id="ARBA00004651"/>
    </source>
</evidence>
<dbReference type="Proteomes" id="UP000199690">
    <property type="component" value="Unassembled WGS sequence"/>
</dbReference>
<gene>
    <name evidence="8" type="ORF">SAMN02982929_00113</name>
    <name evidence="9" type="ORF">SAMN05216506_101919</name>
</gene>
<evidence type="ECO:0000256" key="2">
    <source>
        <dbReference type="ARBA" id="ARBA00022475"/>
    </source>
</evidence>
<feature type="transmembrane region" description="Helical" evidence="6">
    <location>
        <begin position="162"/>
        <end position="182"/>
    </location>
</feature>
<dbReference type="InterPro" id="IPR000849">
    <property type="entry name" value="Sugar_P_transporter"/>
</dbReference>
<feature type="transmembrane region" description="Helical" evidence="6">
    <location>
        <begin position="338"/>
        <end position="355"/>
    </location>
</feature>
<feature type="transmembrane region" description="Helical" evidence="6">
    <location>
        <begin position="121"/>
        <end position="141"/>
    </location>
</feature>
<accession>A0A1I1JQ80</accession>
<reference evidence="8" key="1">
    <citation type="submission" date="2016-10" db="EMBL/GenBank/DDBJ databases">
        <authorList>
            <person name="de Groot N.N."/>
        </authorList>
    </citation>
    <scope>NUCLEOTIDE SEQUENCE [LARGE SCALE GENOMIC DNA]</scope>
    <source>
        <strain evidence="8">ATCC 20501</strain>
    </source>
</reference>
<evidence type="ECO:0000256" key="3">
    <source>
        <dbReference type="ARBA" id="ARBA00022692"/>
    </source>
</evidence>
<dbReference type="PROSITE" id="PS50850">
    <property type="entry name" value="MFS"/>
    <property type="match status" value="1"/>
</dbReference>
<evidence type="ECO:0000313" key="10">
    <source>
        <dbReference type="Proteomes" id="UP000199690"/>
    </source>
</evidence>
<feature type="transmembrane region" description="Helical" evidence="6">
    <location>
        <begin position="361"/>
        <end position="382"/>
    </location>
</feature>
<dbReference type="RefSeq" id="WP_093346333.1">
    <property type="nucleotide sequence ID" value="NZ_FNVB01000002.1"/>
</dbReference>